<keyword evidence="2" id="KW-1185">Reference proteome</keyword>
<protein>
    <submittedName>
        <fullName evidence="1">Uncharacterized protein</fullName>
    </submittedName>
</protein>
<evidence type="ECO:0000313" key="2">
    <source>
        <dbReference type="Proteomes" id="UP000010077"/>
    </source>
</evidence>
<dbReference type="HOGENOM" id="CLU_2631568_0_0_5"/>
<evidence type="ECO:0000313" key="1">
    <source>
        <dbReference type="EMBL" id="AFX98857.1"/>
    </source>
</evidence>
<dbReference type="EMBL" id="CP003539">
    <property type="protein sequence ID" value="AFX98857.1"/>
    <property type="molecule type" value="Genomic_DNA"/>
</dbReference>
<proteinExistence type="predicted"/>
<reference evidence="1 2" key="1">
    <citation type="journal article" date="2012" name="Proc. Natl. Acad. Sci. U.S.A.">
        <title>Genome streamlining and chemical defense in a coral reef symbiosis.</title>
        <authorList>
            <person name="Kwan J.C."/>
            <person name="Donia M.S."/>
            <person name="Han A.W."/>
            <person name="Hirose E."/>
            <person name="Haygood M.G."/>
            <person name="Schmidt E.W."/>
        </authorList>
    </citation>
    <scope>NUCLEOTIDE SEQUENCE [LARGE SCALE GENOMIC DNA]</scope>
    <source>
        <strain evidence="1 2">L2</strain>
    </source>
</reference>
<accession>K7YMX2</accession>
<dbReference type="AlphaFoldDB" id="K7YMX2"/>
<name>K7YMX2_9PROT</name>
<dbReference type="Proteomes" id="UP000010077">
    <property type="component" value="Chromosome"/>
</dbReference>
<gene>
    <name evidence="1" type="ORF">A1OE_669</name>
</gene>
<sequence>MFDLLKNKIAYFYVASKFLVLNKLICLAVAEVNSSQRIYTSNVCCIKFNLYENKELFSNQCLMRSLLKKLFLPTLAG</sequence>
<dbReference type="KEGG" id="thal:A1OE_669"/>
<organism evidence="1 2">
    <name type="scientific">Candidatus Endolissoclinum faulkneri L2</name>
    <dbReference type="NCBI Taxonomy" id="1193729"/>
    <lineage>
        <taxon>Bacteria</taxon>
        <taxon>Pseudomonadati</taxon>
        <taxon>Pseudomonadota</taxon>
        <taxon>Alphaproteobacteria</taxon>
        <taxon>Rhodospirillales</taxon>
        <taxon>Rhodospirillaceae</taxon>
        <taxon>Candidatus Endolissoclinum</taxon>
    </lineage>
</organism>